<keyword evidence="1" id="KW-1133">Transmembrane helix</keyword>
<sequence>MSLPSGIQLPEVANATKTITARAIHTATKTVIYGRDYARESADAALFTAAGTWVCAIGIWAGFLLMACVSHRGMRKIDRATARNY</sequence>
<dbReference type="EMBL" id="CABFNP030001260">
    <property type="protein sequence ID" value="CAI6094682.1"/>
    <property type="molecule type" value="Genomic_DNA"/>
</dbReference>
<gene>
    <name evidence="2" type="ORF">CCHLO57077_00012119</name>
</gene>
<evidence type="ECO:0000313" key="3">
    <source>
        <dbReference type="Proteomes" id="UP001160390"/>
    </source>
</evidence>
<keyword evidence="3" id="KW-1185">Reference proteome</keyword>
<comment type="caution">
    <text evidence="2">The sequence shown here is derived from an EMBL/GenBank/DDBJ whole genome shotgun (WGS) entry which is preliminary data.</text>
</comment>
<keyword evidence="1" id="KW-0812">Transmembrane</keyword>
<reference evidence="2" key="1">
    <citation type="submission" date="2023-01" db="EMBL/GenBank/DDBJ databases">
        <authorList>
            <person name="Piombo E."/>
        </authorList>
    </citation>
    <scope>NUCLEOTIDE SEQUENCE</scope>
</reference>
<dbReference type="Proteomes" id="UP001160390">
    <property type="component" value="Unassembled WGS sequence"/>
</dbReference>
<feature type="transmembrane region" description="Helical" evidence="1">
    <location>
        <begin position="44"/>
        <end position="69"/>
    </location>
</feature>
<evidence type="ECO:0000256" key="1">
    <source>
        <dbReference type="SAM" id="Phobius"/>
    </source>
</evidence>
<keyword evidence="1" id="KW-0472">Membrane</keyword>
<accession>A0AA35Q7H0</accession>
<proteinExistence type="predicted"/>
<name>A0AA35Q7H0_9HYPO</name>
<protein>
    <submittedName>
        <fullName evidence="2">Uncharacterized protein</fullName>
    </submittedName>
</protein>
<organism evidence="2 3">
    <name type="scientific">Clonostachys chloroleuca</name>
    <dbReference type="NCBI Taxonomy" id="1926264"/>
    <lineage>
        <taxon>Eukaryota</taxon>
        <taxon>Fungi</taxon>
        <taxon>Dikarya</taxon>
        <taxon>Ascomycota</taxon>
        <taxon>Pezizomycotina</taxon>
        <taxon>Sordariomycetes</taxon>
        <taxon>Hypocreomycetidae</taxon>
        <taxon>Hypocreales</taxon>
        <taxon>Bionectriaceae</taxon>
        <taxon>Clonostachys</taxon>
    </lineage>
</organism>
<evidence type="ECO:0000313" key="2">
    <source>
        <dbReference type="EMBL" id="CAI6094682.1"/>
    </source>
</evidence>
<dbReference type="AlphaFoldDB" id="A0AA35Q7H0"/>